<evidence type="ECO:0000313" key="9">
    <source>
        <dbReference type="Proteomes" id="UP001460888"/>
    </source>
</evidence>
<dbReference type="InterPro" id="IPR011659">
    <property type="entry name" value="WD40"/>
</dbReference>
<name>A0ABV2B4D0_9GAMM</name>
<evidence type="ECO:0000256" key="3">
    <source>
        <dbReference type="ARBA" id="ARBA00022729"/>
    </source>
</evidence>
<feature type="domain" description="TolB N-terminal" evidence="7">
    <location>
        <begin position="30"/>
        <end position="132"/>
    </location>
</feature>
<feature type="region of interest" description="Disordered" evidence="6">
    <location>
        <begin position="410"/>
        <end position="436"/>
    </location>
</feature>
<reference evidence="8 9" key="1">
    <citation type="submission" date="2013-03" db="EMBL/GenBank/DDBJ databases">
        <title>Salinisphaera dokdonensis CL-ES53 Genome Sequencing.</title>
        <authorList>
            <person name="Li C."/>
            <person name="Lai Q."/>
            <person name="Shao Z."/>
        </authorList>
    </citation>
    <scope>NUCLEOTIDE SEQUENCE [LARGE SCALE GENOMIC DNA]</scope>
    <source>
        <strain evidence="8 9">CL-ES53</strain>
    </source>
</reference>
<dbReference type="SUPFAM" id="SSF52964">
    <property type="entry name" value="TolB, N-terminal domain"/>
    <property type="match status" value="1"/>
</dbReference>
<evidence type="ECO:0000256" key="6">
    <source>
        <dbReference type="SAM" id="MobiDB-lite"/>
    </source>
</evidence>
<feature type="chain" id="PRO_5044925041" description="Tol-Pal system protein TolB" evidence="5">
    <location>
        <begin position="29"/>
        <end position="436"/>
    </location>
</feature>
<dbReference type="Gene3D" id="2.120.10.30">
    <property type="entry name" value="TolB, C-terminal domain"/>
    <property type="match status" value="1"/>
</dbReference>
<feature type="signal peptide" evidence="5">
    <location>
        <begin position="1"/>
        <end position="28"/>
    </location>
</feature>
<dbReference type="Proteomes" id="UP001460888">
    <property type="component" value="Unassembled WGS sequence"/>
</dbReference>
<dbReference type="InterPro" id="IPR014167">
    <property type="entry name" value="Tol-Pal_TolB"/>
</dbReference>
<dbReference type="Pfam" id="PF07676">
    <property type="entry name" value="PD40"/>
    <property type="match status" value="3"/>
</dbReference>
<comment type="subunit">
    <text evidence="5">The Tol-Pal system is composed of five core proteins: the inner membrane proteins TolA, TolQ and TolR, the periplasmic protein TolB and the outer membrane protein Pal. They form a network linking the inner and outer membranes and the peptidoglycan layer.</text>
</comment>
<dbReference type="NCBIfam" id="TIGR02800">
    <property type="entry name" value="propeller_TolB"/>
    <property type="match status" value="1"/>
</dbReference>
<evidence type="ECO:0000256" key="5">
    <source>
        <dbReference type="HAMAP-Rule" id="MF_00671"/>
    </source>
</evidence>
<evidence type="ECO:0000256" key="1">
    <source>
        <dbReference type="ARBA" id="ARBA00004418"/>
    </source>
</evidence>
<comment type="subcellular location">
    <subcellularLocation>
        <location evidence="1 5">Periplasm</location>
    </subcellularLocation>
</comment>
<comment type="caution">
    <text evidence="8">The sequence shown here is derived from an EMBL/GenBank/DDBJ whole genome shotgun (WGS) entry which is preliminary data.</text>
</comment>
<dbReference type="EMBL" id="APND01000004">
    <property type="protein sequence ID" value="MES1930279.1"/>
    <property type="molecule type" value="Genomic_DNA"/>
</dbReference>
<dbReference type="RefSeq" id="WP_353112333.1">
    <property type="nucleotide sequence ID" value="NZ_APND01000004.1"/>
</dbReference>
<comment type="similarity">
    <text evidence="2 5">Belongs to the TolB family.</text>
</comment>
<gene>
    <name evidence="5 8" type="primary">tolB</name>
    <name evidence="8" type="ORF">SADO_13528</name>
</gene>
<protein>
    <recommendedName>
        <fullName evidence="5">Tol-Pal system protein TolB</fullName>
    </recommendedName>
</protein>
<keyword evidence="4 5" id="KW-0574">Periplasm</keyword>
<evidence type="ECO:0000313" key="8">
    <source>
        <dbReference type="EMBL" id="MES1930279.1"/>
    </source>
</evidence>
<dbReference type="HAMAP" id="MF_00671">
    <property type="entry name" value="TolB"/>
    <property type="match status" value="1"/>
</dbReference>
<sequence length="436" mass="47359" precursor="true">MKKSLARTYVAFTALVGFVLTAAAPAQAALQVDITDSSQSAIPIAIAPFGSDGGQLPVDVAQVASDDLESTGLFDVFERQNMVAKPTRADQVNYENWRTSSVDNLVVGSAAPNGQGGYRITFDLLDVYQGRSIASFQINAGRNELRDAAHTVANLIYEKFVGEKGYFLSRIGYITMAKENGGLRYRLIVSDYDGNNPATVYSSRDPIMSPSWSPDGTKIAYVAFDINRGRSSLRVQDLATGNIREISSREGINGAPTWSPDGRRLAMTLSYRGNPDIYSYDLGTNQLTQLTNNGAIDTEANWSPDGNHIAFTSDRGGKPQVYRMRSDGSQVERLTFEGQSNQRASYSPDGEQIAMVQKSGNGFRIAVMDTQTNNIRIVSEGPLDDGPDFAPNGQAIIYARQGRNNELATVSTDGQTRSRLSQGGEVREPAWGPLGY</sequence>
<dbReference type="InterPro" id="IPR007195">
    <property type="entry name" value="TolB_N"/>
</dbReference>
<keyword evidence="5" id="KW-0131">Cell cycle</keyword>
<dbReference type="PANTHER" id="PTHR36842">
    <property type="entry name" value="PROTEIN TOLB HOMOLOG"/>
    <property type="match status" value="1"/>
</dbReference>
<dbReference type="SUPFAM" id="SSF69304">
    <property type="entry name" value="Tricorn protease N-terminal domain"/>
    <property type="match status" value="1"/>
</dbReference>
<organism evidence="8 9">
    <name type="scientific">Salinisphaera dokdonensis CL-ES53</name>
    <dbReference type="NCBI Taxonomy" id="1304272"/>
    <lineage>
        <taxon>Bacteria</taxon>
        <taxon>Pseudomonadati</taxon>
        <taxon>Pseudomonadota</taxon>
        <taxon>Gammaproteobacteria</taxon>
        <taxon>Salinisphaerales</taxon>
        <taxon>Salinisphaeraceae</taxon>
        <taxon>Salinisphaera</taxon>
    </lineage>
</organism>
<dbReference type="PANTHER" id="PTHR36842:SF1">
    <property type="entry name" value="PROTEIN TOLB"/>
    <property type="match status" value="1"/>
</dbReference>
<accession>A0ABV2B4D0</accession>
<feature type="compositionally biased region" description="Polar residues" evidence="6">
    <location>
        <begin position="410"/>
        <end position="421"/>
    </location>
</feature>
<dbReference type="InterPro" id="IPR011042">
    <property type="entry name" value="6-blade_b-propeller_TolB-like"/>
</dbReference>
<evidence type="ECO:0000256" key="2">
    <source>
        <dbReference type="ARBA" id="ARBA00009820"/>
    </source>
</evidence>
<keyword evidence="3 5" id="KW-0732">Signal</keyword>
<comment type="function">
    <text evidence="5">Part of the Tol-Pal system, which plays a role in outer membrane invagination during cell division and is important for maintaining outer membrane integrity.</text>
</comment>
<evidence type="ECO:0000256" key="4">
    <source>
        <dbReference type="ARBA" id="ARBA00022764"/>
    </source>
</evidence>
<dbReference type="Gene3D" id="3.40.50.10070">
    <property type="entry name" value="TolB, N-terminal domain"/>
    <property type="match status" value="1"/>
</dbReference>
<keyword evidence="9" id="KW-1185">Reference proteome</keyword>
<proteinExistence type="inferred from homology"/>
<keyword evidence="5" id="KW-0132">Cell division</keyword>
<dbReference type="Pfam" id="PF04052">
    <property type="entry name" value="TolB_N"/>
    <property type="match status" value="1"/>
</dbReference>
<evidence type="ECO:0000259" key="7">
    <source>
        <dbReference type="Pfam" id="PF04052"/>
    </source>
</evidence>